<dbReference type="EC" id="2.4.1.-" evidence="3"/>
<dbReference type="GO" id="GO:0016757">
    <property type="term" value="F:glycosyltransferase activity"/>
    <property type="evidence" value="ECO:0007669"/>
    <property type="project" value="UniProtKB-KW"/>
</dbReference>
<keyword evidence="3" id="KW-0328">Glycosyltransferase</keyword>
<protein>
    <submittedName>
        <fullName evidence="3">Family 2 glycosyl transferase</fullName>
        <ecNumber evidence="3">2.4.1.-</ecNumber>
    </submittedName>
</protein>
<evidence type="ECO:0000313" key="4">
    <source>
        <dbReference type="Proteomes" id="UP000330809"/>
    </source>
</evidence>
<dbReference type="Gene3D" id="3.90.550.10">
    <property type="entry name" value="Spore Coat Polysaccharide Biosynthesis Protein SpsA, Chain A"/>
    <property type="match status" value="1"/>
</dbReference>
<feature type="domain" description="Glycosyltransferase 2-like" evidence="2">
    <location>
        <begin position="3"/>
        <end position="120"/>
    </location>
</feature>
<dbReference type="SUPFAM" id="SSF53448">
    <property type="entry name" value="Nucleotide-diphospho-sugar transferases"/>
    <property type="match status" value="1"/>
</dbReference>
<sequence length="264" mass="29941">MITVLTATYNRAYTLGRLYESLEKQTNKSFEWVVVDDGSQDETLSLLEEFQQNSSFSIKILQQENAGKHIAINAGVPAGTGDWVLLVDSDDALTSNAIEVINEDLQNLDTHGISGLCYRRADLAGNIIGAVFSDDDTVASKMTPTEAANHFLGDLAYVFKKSALLKHPFPRFKDEIFVPELLIWNRISDEGEILYFCSKYIYLCEYLPDGYSANFFNNLKRNPQGFGLFYKEQVLREAGAVRKLKCIVRYFQCVVFRVSNRRKI</sequence>
<dbReference type="InterPro" id="IPR029044">
    <property type="entry name" value="Nucleotide-diphossugar_trans"/>
</dbReference>
<dbReference type="Pfam" id="PF00535">
    <property type="entry name" value="Glycos_transf_2"/>
    <property type="match status" value="1"/>
</dbReference>
<dbReference type="CDD" id="cd00761">
    <property type="entry name" value="Glyco_tranf_GTA_type"/>
    <property type="match status" value="1"/>
</dbReference>
<evidence type="ECO:0000259" key="2">
    <source>
        <dbReference type="Pfam" id="PF00535"/>
    </source>
</evidence>
<gene>
    <name evidence="3" type="ORF">NCTC10754_04467</name>
</gene>
<dbReference type="PANTHER" id="PTHR43685">
    <property type="entry name" value="GLYCOSYLTRANSFERASE"/>
    <property type="match status" value="1"/>
</dbReference>
<dbReference type="AlphaFoldDB" id="A0A449IQS3"/>
<name>A0A449IQS3_PSEFR</name>
<dbReference type="PANTHER" id="PTHR43685:SF2">
    <property type="entry name" value="GLYCOSYLTRANSFERASE 2-LIKE DOMAIN-CONTAINING PROTEIN"/>
    <property type="match status" value="1"/>
</dbReference>
<accession>A0A449IQS3</accession>
<proteinExistence type="predicted"/>
<keyword evidence="1" id="KW-1003">Cell membrane</keyword>
<keyword evidence="1" id="KW-0472">Membrane</keyword>
<dbReference type="EMBL" id="CAACYJ010000040">
    <property type="protein sequence ID" value="VFB21793.1"/>
    <property type="molecule type" value="Genomic_DNA"/>
</dbReference>
<evidence type="ECO:0000313" key="3">
    <source>
        <dbReference type="EMBL" id="VFB21793.1"/>
    </source>
</evidence>
<keyword evidence="3" id="KW-0808">Transferase</keyword>
<reference evidence="3 4" key="1">
    <citation type="submission" date="2019-02" db="EMBL/GenBank/DDBJ databases">
        <authorList>
            <consortium name="Pathogen Informatics"/>
        </authorList>
    </citation>
    <scope>NUCLEOTIDE SEQUENCE [LARGE SCALE GENOMIC DNA]</scope>
    <source>
        <strain evidence="3 4">3012STDY7103891</strain>
    </source>
</reference>
<evidence type="ECO:0000256" key="1">
    <source>
        <dbReference type="ARBA" id="ARBA00022519"/>
    </source>
</evidence>
<keyword evidence="1" id="KW-0997">Cell inner membrane</keyword>
<dbReference type="RefSeq" id="WP_133144945.1">
    <property type="nucleotide sequence ID" value="NZ_CAACYJ010000040.1"/>
</dbReference>
<organism evidence="3 4">
    <name type="scientific">Pseudomonas fragi</name>
    <dbReference type="NCBI Taxonomy" id="296"/>
    <lineage>
        <taxon>Bacteria</taxon>
        <taxon>Pseudomonadati</taxon>
        <taxon>Pseudomonadota</taxon>
        <taxon>Gammaproteobacteria</taxon>
        <taxon>Pseudomonadales</taxon>
        <taxon>Pseudomonadaceae</taxon>
        <taxon>Pseudomonas</taxon>
    </lineage>
</organism>
<dbReference type="Proteomes" id="UP000330809">
    <property type="component" value="Unassembled WGS sequence"/>
</dbReference>
<dbReference type="InterPro" id="IPR050834">
    <property type="entry name" value="Glycosyltransf_2"/>
</dbReference>
<dbReference type="InterPro" id="IPR001173">
    <property type="entry name" value="Glyco_trans_2-like"/>
</dbReference>